<keyword evidence="7" id="KW-0964">Secreted</keyword>
<dbReference type="GO" id="GO:0071973">
    <property type="term" value="P:bacterial-type flagellum-dependent cell motility"/>
    <property type="evidence" value="ECO:0007669"/>
    <property type="project" value="TreeGrafter"/>
</dbReference>
<comment type="caution">
    <text evidence="11">The sequence shown here is derived from an EMBL/GenBank/DDBJ whole genome shotgun (WGS) entry which is preliminary data.</text>
</comment>
<dbReference type="InterPro" id="IPR010809">
    <property type="entry name" value="FliD_C"/>
</dbReference>
<dbReference type="NCBIfam" id="NF005955">
    <property type="entry name" value="PRK08032.1"/>
    <property type="match status" value="1"/>
</dbReference>
<feature type="compositionally biased region" description="Polar residues" evidence="8">
    <location>
        <begin position="123"/>
        <end position="132"/>
    </location>
</feature>
<proteinExistence type="inferred from homology"/>
<comment type="subcellular location">
    <subcellularLocation>
        <location evidence="7">Secreted</location>
    </subcellularLocation>
    <subcellularLocation>
        <location evidence="7">Bacterial flagellum</location>
    </subcellularLocation>
</comment>
<evidence type="ECO:0000256" key="1">
    <source>
        <dbReference type="ARBA" id="ARBA00009764"/>
    </source>
</evidence>
<organism evidence="11 12">
    <name type="scientific">Brenneria corticis</name>
    <dbReference type="NCBI Taxonomy" id="2173106"/>
    <lineage>
        <taxon>Bacteria</taxon>
        <taxon>Pseudomonadati</taxon>
        <taxon>Pseudomonadota</taxon>
        <taxon>Gammaproteobacteria</taxon>
        <taxon>Enterobacterales</taxon>
        <taxon>Pectobacteriaceae</taxon>
        <taxon>Brenneria</taxon>
    </lineage>
</organism>
<evidence type="ECO:0000256" key="5">
    <source>
        <dbReference type="ARBA" id="ARBA00023143"/>
    </source>
</evidence>
<accession>A0A2U1U6W0</accession>
<keyword evidence="4" id="KW-0175">Coiled coil</keyword>
<keyword evidence="11" id="KW-0969">Cilium</keyword>
<dbReference type="AlphaFoldDB" id="A0A2U1U6W0"/>
<dbReference type="GO" id="GO:0005576">
    <property type="term" value="C:extracellular region"/>
    <property type="evidence" value="ECO:0007669"/>
    <property type="project" value="UniProtKB-SubCell"/>
</dbReference>
<comment type="subunit">
    <text evidence="2 7">Homopentamer.</text>
</comment>
<dbReference type="InterPro" id="IPR003481">
    <property type="entry name" value="FliD_N"/>
</dbReference>
<gene>
    <name evidence="11" type="ORF">DDT56_07790</name>
</gene>
<evidence type="ECO:0000313" key="11">
    <source>
        <dbReference type="EMBL" id="PWC17408.1"/>
    </source>
</evidence>
<keyword evidence="11" id="KW-0282">Flagellum</keyword>
<feature type="region of interest" description="Disordered" evidence="8">
    <location>
        <begin position="112"/>
        <end position="135"/>
    </location>
</feature>
<dbReference type="GO" id="GO:0007155">
    <property type="term" value="P:cell adhesion"/>
    <property type="evidence" value="ECO:0007669"/>
    <property type="project" value="InterPro"/>
</dbReference>
<name>A0A2U1U6W0_9GAMM</name>
<comment type="function">
    <text evidence="7">Required for morphogenesis and for the elongation of the flagellar filament by facilitating polymerization of the flagellin monomers at the tip of growing filament. Forms a capping structure, which prevents flagellin subunits (transported through the central channel of the flagellum) from leaking out without polymerization at the distal end.</text>
</comment>
<keyword evidence="12" id="KW-1185">Reference proteome</keyword>
<dbReference type="RefSeq" id="WP_136165885.1">
    <property type="nucleotide sequence ID" value="NZ_KZ819075.1"/>
</dbReference>
<feature type="domain" description="Flagellar hook-associated protein 2 N-terminal" evidence="9">
    <location>
        <begin position="13"/>
        <end position="104"/>
    </location>
</feature>
<dbReference type="GO" id="GO:0009421">
    <property type="term" value="C:bacterial-type flagellum filament cap"/>
    <property type="evidence" value="ECO:0007669"/>
    <property type="project" value="InterPro"/>
</dbReference>
<evidence type="ECO:0000256" key="4">
    <source>
        <dbReference type="ARBA" id="ARBA00023054"/>
    </source>
</evidence>
<dbReference type="PANTHER" id="PTHR30288">
    <property type="entry name" value="FLAGELLAR CAP/ASSEMBLY PROTEIN FLID"/>
    <property type="match status" value="1"/>
</dbReference>
<evidence type="ECO:0000256" key="8">
    <source>
        <dbReference type="SAM" id="MobiDB-lite"/>
    </source>
</evidence>
<evidence type="ECO:0000256" key="7">
    <source>
        <dbReference type="RuleBase" id="RU362066"/>
    </source>
</evidence>
<comment type="function">
    <text evidence="6">Required for the morphogenesis and for the elongation of the flagellar filament by facilitating polymerization of the flagellin monomers at the tip of growing filament. Forms a capping structure, which prevents flagellin subunits (transported through the central channel of the flagellum) from leaking out without polymerization at the distal end.</text>
</comment>
<keyword evidence="5 7" id="KW-0975">Bacterial flagellum</keyword>
<dbReference type="Pfam" id="PF02465">
    <property type="entry name" value="FliD_N"/>
    <property type="match status" value="1"/>
</dbReference>
<dbReference type="EMBL" id="QDKH01000007">
    <property type="protein sequence ID" value="PWC17408.1"/>
    <property type="molecule type" value="Genomic_DNA"/>
</dbReference>
<evidence type="ECO:0000313" key="12">
    <source>
        <dbReference type="Proteomes" id="UP000296159"/>
    </source>
</evidence>
<evidence type="ECO:0000256" key="6">
    <source>
        <dbReference type="ARBA" id="ARBA00025175"/>
    </source>
</evidence>
<protein>
    <recommendedName>
        <fullName evidence="3 7">Flagellar hook-associated protein 2</fullName>
        <shortName evidence="7">HAP2</shortName>
    </recommendedName>
    <alternativeName>
        <fullName evidence="7">Flagellar cap protein</fullName>
    </alternativeName>
</protein>
<evidence type="ECO:0000259" key="10">
    <source>
        <dbReference type="Pfam" id="PF07195"/>
    </source>
</evidence>
<feature type="domain" description="Flagellar hook-associated protein 2 C-terminal" evidence="10">
    <location>
        <begin position="222"/>
        <end position="455"/>
    </location>
</feature>
<comment type="similarity">
    <text evidence="1 7">Belongs to the FliD family.</text>
</comment>
<evidence type="ECO:0000259" key="9">
    <source>
        <dbReference type="Pfam" id="PF02465"/>
    </source>
</evidence>
<dbReference type="Pfam" id="PF07195">
    <property type="entry name" value="FliD_C"/>
    <property type="match status" value="1"/>
</dbReference>
<keyword evidence="11" id="KW-0966">Cell projection</keyword>
<dbReference type="PANTHER" id="PTHR30288:SF0">
    <property type="entry name" value="FLAGELLAR HOOK-ASSOCIATED PROTEIN 2"/>
    <property type="match status" value="1"/>
</dbReference>
<dbReference type="Proteomes" id="UP000296159">
    <property type="component" value="Unassembled WGS sequence"/>
</dbReference>
<reference evidence="11 12" key="1">
    <citation type="submission" date="2018-04" db="EMBL/GenBank/DDBJ databases">
        <title>Brenneria corticis sp.nov.</title>
        <authorList>
            <person name="Li Y."/>
        </authorList>
    </citation>
    <scope>NUCLEOTIDE SEQUENCE [LARGE SCALE GENOMIC DNA]</scope>
    <source>
        <strain evidence="11 12">CFCC 11842</strain>
    </source>
</reference>
<dbReference type="GO" id="GO:0009424">
    <property type="term" value="C:bacterial-type flagellum hook"/>
    <property type="evidence" value="ECO:0007669"/>
    <property type="project" value="UniProtKB-UniRule"/>
</dbReference>
<sequence length="473" mass="49997">MASISFTGSTSGLSDILSQLTTNEQTRLTPIKTQQTLYENRSKGFDTLKTALTKLESANEALAKANSINKTTVSSTNSAFTATTTSSASSGSYNVEVKNLATAHSLLSSEFTSSTDKLGETSGGTRTLTISQPGREEPLEITLTDSQTSLEGIRDAINKADSGIGASIIKADDDSYYLAITAKETGTDAKISVSVTGDDTLNSKLNYSADSNSGALTQQTAAQNAEVVINSITVTRQSNTITDAIDGVSLTLKAQTTSGSPETLDVANDTEPMQKAIQEWVDAYNALQTTIGTLTKYTTVDSGADEQDSSNGVLLGNSTLRNIQNKLKTQISNAQSGMDISTLNELGVKQNATTGVLEVDTEKLQTALKEKSGSVTEFFIGDGKTTGFATQVNTYLDNILDSKDGAIQAAKDGIASTLKTLQKQYDNTQVSIEATIARYKAQFTQLDTLISQMNSTSDYLTTQLAALSNTSSS</sequence>
<evidence type="ECO:0000256" key="2">
    <source>
        <dbReference type="ARBA" id="ARBA00011255"/>
    </source>
</evidence>
<evidence type="ECO:0000256" key="3">
    <source>
        <dbReference type="ARBA" id="ARBA00016246"/>
    </source>
</evidence>
<dbReference type="InterPro" id="IPR040026">
    <property type="entry name" value="FliD"/>
</dbReference>